<dbReference type="InterPro" id="IPR009057">
    <property type="entry name" value="Homeodomain-like_sf"/>
</dbReference>
<dbReference type="GO" id="GO:0005524">
    <property type="term" value="F:ATP binding"/>
    <property type="evidence" value="ECO:0007669"/>
    <property type="project" value="UniProtKB-KW"/>
</dbReference>
<keyword evidence="4" id="KW-0805">Transcription regulation</keyword>
<dbReference type="InterPro" id="IPR000032">
    <property type="entry name" value="HPr-like"/>
</dbReference>
<protein>
    <recommendedName>
        <fullName evidence="7">HTH-type transcriptional regulatory protein TyrR</fullName>
    </recommendedName>
</protein>
<evidence type="ECO:0000256" key="5">
    <source>
        <dbReference type="ARBA" id="ARBA00023125"/>
    </source>
</evidence>
<dbReference type="InterPro" id="IPR013767">
    <property type="entry name" value="PAS_fold"/>
</dbReference>
<evidence type="ECO:0000259" key="8">
    <source>
        <dbReference type="PROSITE" id="PS50045"/>
    </source>
</evidence>
<gene>
    <name evidence="11" type="ORF">CM240_2413</name>
</gene>
<feature type="domain" description="HPr" evidence="10">
    <location>
        <begin position="1"/>
        <end position="93"/>
    </location>
</feature>
<dbReference type="InterPro" id="IPR002078">
    <property type="entry name" value="Sigma_54_int"/>
</dbReference>
<keyword evidence="2" id="KW-0058">Aromatic hydrocarbons catabolism</keyword>
<dbReference type="EMBL" id="HG917868">
    <property type="protein sequence ID" value="CDM69550.1"/>
    <property type="molecule type" value="Genomic_DNA"/>
</dbReference>
<dbReference type="Pfam" id="PF13426">
    <property type="entry name" value="PAS_9"/>
    <property type="match status" value="1"/>
</dbReference>
<evidence type="ECO:0000256" key="7">
    <source>
        <dbReference type="ARBA" id="ARBA00029500"/>
    </source>
</evidence>
<dbReference type="SUPFAM" id="SSF46689">
    <property type="entry name" value="Homeodomain-like"/>
    <property type="match status" value="1"/>
</dbReference>
<evidence type="ECO:0000259" key="9">
    <source>
        <dbReference type="PROSITE" id="PS50112"/>
    </source>
</evidence>
<dbReference type="InterPro" id="IPR058031">
    <property type="entry name" value="AAA_lid_NorR"/>
</dbReference>
<dbReference type="PANTHER" id="PTHR32071">
    <property type="entry name" value="TRANSCRIPTIONAL REGULATORY PROTEIN"/>
    <property type="match status" value="1"/>
</dbReference>
<name>W6SIR0_9CLOT</name>
<feature type="domain" description="Sigma-54 factor interaction" evidence="8">
    <location>
        <begin position="354"/>
        <end position="582"/>
    </location>
</feature>
<dbReference type="OrthoDB" id="9803970at2"/>
<evidence type="ECO:0000259" key="10">
    <source>
        <dbReference type="PROSITE" id="PS51350"/>
    </source>
</evidence>
<dbReference type="Pfam" id="PF00158">
    <property type="entry name" value="Sigma54_activat"/>
    <property type="match status" value="1"/>
</dbReference>
<dbReference type="CDD" id="cd00130">
    <property type="entry name" value="PAS"/>
    <property type="match status" value="1"/>
</dbReference>
<dbReference type="Pfam" id="PF18024">
    <property type="entry name" value="HTH_50"/>
    <property type="match status" value="1"/>
</dbReference>
<dbReference type="Gene3D" id="3.40.50.300">
    <property type="entry name" value="P-loop containing nucleotide triphosphate hydrolases"/>
    <property type="match status" value="1"/>
</dbReference>
<dbReference type="InterPro" id="IPR000014">
    <property type="entry name" value="PAS"/>
</dbReference>
<dbReference type="PROSITE" id="PS50112">
    <property type="entry name" value="PAS"/>
    <property type="match status" value="1"/>
</dbReference>
<accession>W6SIR0</accession>
<sequence length="664" mass="74446">MKKIIEIKNSGGLHTRIAALIVNKSNEIKEKYKRAIFIRIPDKCEAMEISMLALISLKISEGDFIEISTKDDDLLAEIVIDEFIEFISSINKEEPVSNVDKLLDQSSLAANKTLDSLPLGIVSVDFNNNITSMNGHGCKLLNKNKVDILGKKIGEIMPTSKITKVIKSGKEILGDIIHIDTKIFLVNTTPLISDNKVIGAICIFQDISTIVCLKEVNEKLNKILENTHDCICFVDEDRKINYINPAYEDILGKESKKLVGMDLMDVAPNGLRMEVFNSKKKKENVLYKKNNISLICNVTPIFIEGTFKGVISISKPTSIVKDILKLVSETEEKANYYKNELRRFHSSSSSFKNIIGNSKGIKDVLVIAEKASYSSSSVLIIGESGTGKELLAKAIHNNSDRKDKPFIRVNCASIPEPLLETELFGVEKNTNGNNNALLGKFTIADGGTVFLDEIGDMSKNMQAKLLRVLQEKEFESVGSLTPHKIDVRIIAATNRDLETMISTGEFRKDLYYRLNVISLLLPPLRERQDDIHLLVDHFIEKICAQIDVPVKSIDPNCFQHLYSYNWPGNIRELENVIERSIILSDSEFILPKDLPMYISNIDSSNTSLINLPNGNIATMEEYEKEIITAAMKKYKSFNKAGKALGLTHRTISLKCKKYGIEYEN</sequence>
<dbReference type="Gene3D" id="3.30.1340.10">
    <property type="entry name" value="HPr-like"/>
    <property type="match status" value="1"/>
</dbReference>
<dbReference type="Pfam" id="PF00989">
    <property type="entry name" value="PAS"/>
    <property type="match status" value="1"/>
</dbReference>
<dbReference type="HOGENOM" id="CLU_000445_8_1_9"/>
<dbReference type="InterPro" id="IPR025662">
    <property type="entry name" value="Sigma_54_int_dom_ATP-bd_1"/>
</dbReference>
<dbReference type="FunFam" id="3.40.50.300:FF:000006">
    <property type="entry name" value="DNA-binding transcriptional regulator NtrC"/>
    <property type="match status" value="1"/>
</dbReference>
<dbReference type="SUPFAM" id="SSF55594">
    <property type="entry name" value="HPr-like"/>
    <property type="match status" value="1"/>
</dbReference>
<evidence type="ECO:0000256" key="4">
    <source>
        <dbReference type="ARBA" id="ARBA00023015"/>
    </source>
</evidence>
<dbReference type="SMART" id="SM00091">
    <property type="entry name" value="PAS"/>
    <property type="match status" value="2"/>
</dbReference>
<feature type="domain" description="PAS" evidence="9">
    <location>
        <begin position="216"/>
        <end position="264"/>
    </location>
</feature>
<organism evidence="11 12">
    <name type="scientific">Clostridium bornimense</name>
    <dbReference type="NCBI Taxonomy" id="1216932"/>
    <lineage>
        <taxon>Bacteria</taxon>
        <taxon>Bacillati</taxon>
        <taxon>Bacillota</taxon>
        <taxon>Clostridia</taxon>
        <taxon>Eubacteriales</taxon>
        <taxon>Clostridiaceae</taxon>
        <taxon>Clostridium</taxon>
    </lineage>
</organism>
<evidence type="ECO:0000256" key="6">
    <source>
        <dbReference type="ARBA" id="ARBA00023163"/>
    </source>
</evidence>
<dbReference type="SUPFAM" id="SSF55785">
    <property type="entry name" value="PYP-like sensor domain (PAS domain)"/>
    <property type="match status" value="2"/>
</dbReference>
<dbReference type="InterPro" id="IPR035895">
    <property type="entry name" value="HPr-like_sf"/>
</dbReference>
<dbReference type="Gene3D" id="3.30.450.20">
    <property type="entry name" value="PAS domain"/>
    <property type="match status" value="2"/>
</dbReference>
<dbReference type="PROSITE" id="PS51350">
    <property type="entry name" value="PTS_HPR_DOM"/>
    <property type="match status" value="1"/>
</dbReference>
<dbReference type="KEGG" id="clt:CM240_2413"/>
<keyword evidence="3" id="KW-0067">ATP-binding</keyword>
<evidence type="ECO:0000313" key="11">
    <source>
        <dbReference type="EMBL" id="CDM69550.1"/>
    </source>
</evidence>
<dbReference type="RefSeq" id="WP_044039349.1">
    <property type="nucleotide sequence ID" value="NZ_HG917868.1"/>
</dbReference>
<reference evidence="11 12" key="1">
    <citation type="submission" date="2013-11" db="EMBL/GenBank/DDBJ databases">
        <title>Complete genome sequence of Clostridum sp. M2/40.</title>
        <authorList>
            <person name="Wibberg D."/>
            <person name="Puehler A."/>
            <person name="Schlueter A."/>
        </authorList>
    </citation>
    <scope>NUCLEOTIDE SEQUENCE [LARGE SCALE GENOMIC DNA]</scope>
    <source>
        <strain evidence="12">M2/40</strain>
    </source>
</reference>
<dbReference type="Gene3D" id="1.10.8.60">
    <property type="match status" value="1"/>
</dbReference>
<proteinExistence type="predicted"/>
<dbReference type="PATRIC" id="fig|1216932.3.peg.2391"/>
<dbReference type="InterPro" id="IPR027417">
    <property type="entry name" value="P-loop_NTPase"/>
</dbReference>
<evidence type="ECO:0000256" key="2">
    <source>
        <dbReference type="ARBA" id="ARBA00022797"/>
    </source>
</evidence>
<dbReference type="Pfam" id="PF25601">
    <property type="entry name" value="AAA_lid_14"/>
    <property type="match status" value="1"/>
</dbReference>
<keyword evidence="5" id="KW-0238">DNA-binding</keyword>
<dbReference type="PROSITE" id="PS00676">
    <property type="entry name" value="SIGMA54_INTERACT_2"/>
    <property type="match status" value="1"/>
</dbReference>
<dbReference type="GO" id="GO:0003677">
    <property type="term" value="F:DNA binding"/>
    <property type="evidence" value="ECO:0007669"/>
    <property type="project" value="UniProtKB-KW"/>
</dbReference>
<evidence type="ECO:0000256" key="1">
    <source>
        <dbReference type="ARBA" id="ARBA00022741"/>
    </source>
</evidence>
<dbReference type="GO" id="GO:0006355">
    <property type="term" value="P:regulation of DNA-templated transcription"/>
    <property type="evidence" value="ECO:0007669"/>
    <property type="project" value="InterPro"/>
</dbReference>
<dbReference type="STRING" id="1216932.CM240_2413"/>
<dbReference type="Proteomes" id="UP000019426">
    <property type="component" value="Chromosome M2/40_rep1"/>
</dbReference>
<dbReference type="CDD" id="cd00009">
    <property type="entry name" value="AAA"/>
    <property type="match status" value="1"/>
</dbReference>
<dbReference type="Gene3D" id="1.10.10.60">
    <property type="entry name" value="Homeodomain-like"/>
    <property type="match status" value="1"/>
</dbReference>
<keyword evidence="12" id="KW-1185">Reference proteome</keyword>
<dbReference type="AlphaFoldDB" id="W6SIR0"/>
<dbReference type="PROSITE" id="PS00688">
    <property type="entry name" value="SIGMA54_INTERACT_3"/>
    <property type="match status" value="1"/>
</dbReference>
<dbReference type="InterPro" id="IPR035965">
    <property type="entry name" value="PAS-like_dom_sf"/>
</dbReference>
<evidence type="ECO:0000256" key="3">
    <source>
        <dbReference type="ARBA" id="ARBA00022840"/>
    </source>
</evidence>
<dbReference type="PROSITE" id="PS00675">
    <property type="entry name" value="SIGMA54_INTERACT_1"/>
    <property type="match status" value="1"/>
</dbReference>
<dbReference type="SMART" id="SM00382">
    <property type="entry name" value="AAA"/>
    <property type="match status" value="1"/>
</dbReference>
<keyword evidence="1" id="KW-0547">Nucleotide-binding</keyword>
<dbReference type="NCBIfam" id="TIGR00229">
    <property type="entry name" value="sensory_box"/>
    <property type="match status" value="1"/>
</dbReference>
<dbReference type="PROSITE" id="PS50045">
    <property type="entry name" value="SIGMA54_INTERACT_4"/>
    <property type="match status" value="1"/>
</dbReference>
<keyword evidence="6" id="KW-0804">Transcription</keyword>
<evidence type="ECO:0000313" key="12">
    <source>
        <dbReference type="Proteomes" id="UP000019426"/>
    </source>
</evidence>
<dbReference type="InterPro" id="IPR025943">
    <property type="entry name" value="Sigma_54_int_dom_ATP-bd_2"/>
</dbReference>
<dbReference type="SUPFAM" id="SSF52540">
    <property type="entry name" value="P-loop containing nucleoside triphosphate hydrolases"/>
    <property type="match status" value="1"/>
</dbReference>
<dbReference type="PANTHER" id="PTHR32071:SF57">
    <property type="entry name" value="C4-DICARBOXYLATE TRANSPORT TRANSCRIPTIONAL REGULATORY PROTEIN DCTD"/>
    <property type="match status" value="1"/>
</dbReference>
<dbReference type="eggNOG" id="COG3829">
    <property type="taxonomic scope" value="Bacteria"/>
</dbReference>
<dbReference type="Pfam" id="PF00381">
    <property type="entry name" value="PTS-HPr"/>
    <property type="match status" value="1"/>
</dbReference>
<dbReference type="InterPro" id="IPR025944">
    <property type="entry name" value="Sigma_54_int_dom_CS"/>
</dbReference>
<dbReference type="InterPro" id="IPR003593">
    <property type="entry name" value="AAA+_ATPase"/>
</dbReference>
<dbReference type="InterPro" id="IPR030828">
    <property type="entry name" value="HTH_TyrR"/>
</dbReference>